<keyword evidence="4" id="KW-0804">Transcription</keyword>
<dbReference type="Pfam" id="PF02365">
    <property type="entry name" value="NAM"/>
    <property type="match status" value="1"/>
</dbReference>
<dbReference type="EMBL" id="JRKL02001489">
    <property type="protein sequence ID" value="KAF3963715.1"/>
    <property type="molecule type" value="Genomic_DNA"/>
</dbReference>
<sequence length="607" mass="67793">MEKLSLDLPPGFRFSPTDKELIELFLKPKITGNDEDIYFVPEVEFYKLEPWDLQYKSGIDTKDQEWFFFAAQSLQHQKGKGRNRKTEKGHWKVTGNDREIKSKGKVIGMKKTLVFHIGRSRKGTKWVMHEYRTTLKDLDGTHPGQKAFVLCRLFNNEEKSNKGGPAKSKPALAPVSPALEVQAETYQTINQSCYAEISDQMMPDATEPVQCNNHRDYHNEDVAENQVAEVTSSEVDFSKDMEHLLRMFYVPSPDDSPSSLPPNTSGVSTPITVKSSCEAMQSEPTLAPASQAFPEQVEKHLINCRTRFDIVAPFACSNSYSEYATENQVAEVKATEFELEMEEALKMFYSHPPEPLDCNFFSPSTLTPVAPAVSFPTTVRASLEEARSMPAPASVSTELGSEAENYPTIFQRFPAEKSFGIISNTIAPIEYNGYNTYVGKDKVAEVASDELEAGWNMLGVSSEPLGCNMLYPLHSQMQEELGSSCSSYPFPNYLNIGHWGVHHEYGTNEPAPNISESWGLTLGNRVDCLHNKSSSSQNNLAFDNETLINMVSAKDNLADANARIELEHQDLVWLDEIINPEVSLGLLKSASYKESIGRSSDQIIGLD</sequence>
<organism evidence="7 8">
    <name type="scientific">Castanea mollissima</name>
    <name type="common">Chinese chestnut</name>
    <dbReference type="NCBI Taxonomy" id="60419"/>
    <lineage>
        <taxon>Eukaryota</taxon>
        <taxon>Viridiplantae</taxon>
        <taxon>Streptophyta</taxon>
        <taxon>Embryophyta</taxon>
        <taxon>Tracheophyta</taxon>
        <taxon>Spermatophyta</taxon>
        <taxon>Magnoliopsida</taxon>
        <taxon>eudicotyledons</taxon>
        <taxon>Gunneridae</taxon>
        <taxon>Pentapetalae</taxon>
        <taxon>rosids</taxon>
        <taxon>fabids</taxon>
        <taxon>Fagales</taxon>
        <taxon>Fagaceae</taxon>
        <taxon>Castanea</taxon>
    </lineage>
</organism>
<evidence type="ECO:0000256" key="4">
    <source>
        <dbReference type="ARBA" id="ARBA00023163"/>
    </source>
</evidence>
<comment type="subcellular location">
    <subcellularLocation>
        <location evidence="1">Nucleus</location>
    </subcellularLocation>
</comment>
<evidence type="ECO:0000256" key="1">
    <source>
        <dbReference type="ARBA" id="ARBA00004123"/>
    </source>
</evidence>
<evidence type="ECO:0000313" key="8">
    <source>
        <dbReference type="Proteomes" id="UP000737018"/>
    </source>
</evidence>
<name>A0A8J4VND0_9ROSI</name>
<keyword evidence="2" id="KW-0805">Transcription regulation</keyword>
<dbReference type="PANTHER" id="PTHR31989">
    <property type="entry name" value="NAC DOMAIN-CONTAINING PROTEIN 82-RELATED"/>
    <property type="match status" value="1"/>
</dbReference>
<dbReference type="OrthoDB" id="1511573at2759"/>
<comment type="caution">
    <text evidence="7">The sequence shown here is derived from an EMBL/GenBank/DDBJ whole genome shotgun (WGS) entry which is preliminary data.</text>
</comment>
<evidence type="ECO:0000259" key="6">
    <source>
        <dbReference type="PROSITE" id="PS51005"/>
    </source>
</evidence>
<dbReference type="InterPro" id="IPR036093">
    <property type="entry name" value="NAC_dom_sf"/>
</dbReference>
<dbReference type="Proteomes" id="UP000737018">
    <property type="component" value="Unassembled WGS sequence"/>
</dbReference>
<reference evidence="7" key="1">
    <citation type="submission" date="2020-03" db="EMBL/GenBank/DDBJ databases">
        <title>Castanea mollissima Vanexum genome sequencing.</title>
        <authorList>
            <person name="Staton M."/>
        </authorList>
    </citation>
    <scope>NUCLEOTIDE SEQUENCE</scope>
    <source>
        <tissue evidence="7">Leaf</tissue>
    </source>
</reference>
<keyword evidence="3" id="KW-0238">DNA-binding</keyword>
<evidence type="ECO:0000313" key="7">
    <source>
        <dbReference type="EMBL" id="KAF3963715.1"/>
    </source>
</evidence>
<feature type="domain" description="NAC" evidence="6">
    <location>
        <begin position="8"/>
        <end position="156"/>
    </location>
</feature>
<dbReference type="AlphaFoldDB" id="A0A8J4VND0"/>
<gene>
    <name evidence="7" type="ORF">CMV_011923</name>
</gene>
<dbReference type="PROSITE" id="PS51005">
    <property type="entry name" value="NAC"/>
    <property type="match status" value="1"/>
</dbReference>
<evidence type="ECO:0000256" key="2">
    <source>
        <dbReference type="ARBA" id="ARBA00023015"/>
    </source>
</evidence>
<evidence type="ECO:0000256" key="3">
    <source>
        <dbReference type="ARBA" id="ARBA00023125"/>
    </source>
</evidence>
<dbReference type="InterPro" id="IPR003441">
    <property type="entry name" value="NAC-dom"/>
</dbReference>
<evidence type="ECO:0000256" key="5">
    <source>
        <dbReference type="ARBA" id="ARBA00023242"/>
    </source>
</evidence>
<proteinExistence type="predicted"/>
<dbReference type="GO" id="GO:0006355">
    <property type="term" value="P:regulation of DNA-templated transcription"/>
    <property type="evidence" value="ECO:0007669"/>
    <property type="project" value="InterPro"/>
</dbReference>
<keyword evidence="8" id="KW-1185">Reference proteome</keyword>
<keyword evidence="5" id="KW-0539">Nucleus</keyword>
<accession>A0A8J4VND0</accession>
<dbReference type="GO" id="GO:0003677">
    <property type="term" value="F:DNA binding"/>
    <property type="evidence" value="ECO:0007669"/>
    <property type="project" value="UniProtKB-KW"/>
</dbReference>
<dbReference type="GO" id="GO:0005634">
    <property type="term" value="C:nucleus"/>
    <property type="evidence" value="ECO:0007669"/>
    <property type="project" value="UniProtKB-SubCell"/>
</dbReference>
<dbReference type="SUPFAM" id="SSF101941">
    <property type="entry name" value="NAC domain"/>
    <property type="match status" value="1"/>
</dbReference>
<dbReference type="Gene3D" id="2.170.150.80">
    <property type="entry name" value="NAC domain"/>
    <property type="match status" value="1"/>
</dbReference>
<protein>
    <recommendedName>
        <fullName evidence="6">NAC domain-containing protein</fullName>
    </recommendedName>
</protein>